<accession>A0A840MUW5</accession>
<comment type="subcellular location">
    <subcellularLocation>
        <location evidence="1">Cell membrane</location>
        <topology evidence="1">Multi-pass membrane protein</topology>
    </subcellularLocation>
    <subcellularLocation>
        <location evidence="8">Membrane</location>
        <topology evidence="8">Multi-pass membrane protein</topology>
    </subcellularLocation>
</comment>
<dbReference type="GO" id="GO:0005886">
    <property type="term" value="C:plasma membrane"/>
    <property type="evidence" value="ECO:0007669"/>
    <property type="project" value="UniProtKB-SubCell"/>
</dbReference>
<gene>
    <name evidence="11" type="ORF">HNQ59_003427</name>
</gene>
<evidence type="ECO:0000313" key="12">
    <source>
        <dbReference type="Proteomes" id="UP000575898"/>
    </source>
</evidence>
<evidence type="ECO:0000313" key="11">
    <source>
        <dbReference type="EMBL" id="MBB5020113.1"/>
    </source>
</evidence>
<dbReference type="PANTHER" id="PTHR30625:SF15">
    <property type="entry name" value="BIOPOLYMER TRANSPORT PROTEIN EXBB"/>
    <property type="match status" value="1"/>
</dbReference>
<evidence type="ECO:0000259" key="10">
    <source>
        <dbReference type="Pfam" id="PF01618"/>
    </source>
</evidence>
<name>A0A840MUW5_9PROT</name>
<keyword evidence="5 8" id="KW-0653">Protein transport</keyword>
<keyword evidence="6 9" id="KW-1133">Transmembrane helix</keyword>
<feature type="domain" description="MotA/TolQ/ExbB proton channel" evidence="10">
    <location>
        <begin position="72"/>
        <end position="191"/>
    </location>
</feature>
<sequence length="233" mass="24791">MLDFIIEVSVLSGGLVPVLALVLLISLAVIIERWWYIAKVVKIGDAIEHDILLVKYQSVEQLQQVAKHYEGSPQANVVKAAVASRGESAEDMERHIEEALLWELPKLDKNLWVLDTGVTLGPLLGLFGTVIGMIQAFGAIGNHGVSNPNAITGGIGHALIATAGGLLIAIFAVGFLNYFNKRIRLTVNQLELVKTMLINRLHGGGVDHAVLQGKKAAAQAASNGKPNVAAQGA</sequence>
<dbReference type="Pfam" id="PF01618">
    <property type="entry name" value="MotA_ExbB"/>
    <property type="match status" value="1"/>
</dbReference>
<evidence type="ECO:0000256" key="2">
    <source>
        <dbReference type="ARBA" id="ARBA00022448"/>
    </source>
</evidence>
<reference evidence="11 12" key="1">
    <citation type="submission" date="2020-08" db="EMBL/GenBank/DDBJ databases">
        <title>Genomic Encyclopedia of Type Strains, Phase IV (KMG-IV): sequencing the most valuable type-strain genomes for metagenomic binning, comparative biology and taxonomic classification.</title>
        <authorList>
            <person name="Goeker M."/>
        </authorList>
    </citation>
    <scope>NUCLEOTIDE SEQUENCE [LARGE SCALE GENOMIC DNA]</scope>
    <source>
        <strain evidence="11 12">DSM 27165</strain>
    </source>
</reference>
<dbReference type="EMBL" id="JACHHY010000025">
    <property type="protein sequence ID" value="MBB5020113.1"/>
    <property type="molecule type" value="Genomic_DNA"/>
</dbReference>
<keyword evidence="4 9" id="KW-0812">Transmembrane</keyword>
<dbReference type="InterPro" id="IPR002898">
    <property type="entry name" value="MotA_ExbB_proton_chnl"/>
</dbReference>
<organism evidence="11 12">
    <name type="scientific">Chitinivorax tropicus</name>
    <dbReference type="NCBI Taxonomy" id="714531"/>
    <lineage>
        <taxon>Bacteria</taxon>
        <taxon>Pseudomonadati</taxon>
        <taxon>Pseudomonadota</taxon>
        <taxon>Betaproteobacteria</taxon>
        <taxon>Chitinivorax</taxon>
    </lineage>
</organism>
<feature type="transmembrane region" description="Helical" evidence="9">
    <location>
        <begin position="154"/>
        <end position="179"/>
    </location>
</feature>
<keyword evidence="3" id="KW-1003">Cell membrane</keyword>
<dbReference type="AlphaFoldDB" id="A0A840MUW5"/>
<evidence type="ECO:0000256" key="1">
    <source>
        <dbReference type="ARBA" id="ARBA00004651"/>
    </source>
</evidence>
<evidence type="ECO:0000256" key="7">
    <source>
        <dbReference type="ARBA" id="ARBA00023136"/>
    </source>
</evidence>
<feature type="transmembrane region" description="Helical" evidence="9">
    <location>
        <begin position="111"/>
        <end position="134"/>
    </location>
</feature>
<evidence type="ECO:0000256" key="8">
    <source>
        <dbReference type="RuleBase" id="RU004057"/>
    </source>
</evidence>
<proteinExistence type="inferred from homology"/>
<dbReference type="Proteomes" id="UP000575898">
    <property type="component" value="Unassembled WGS sequence"/>
</dbReference>
<protein>
    <submittedName>
        <fullName evidence="11">Biopolymer transport protein ExbB</fullName>
    </submittedName>
</protein>
<comment type="caution">
    <text evidence="11">The sequence shown here is derived from an EMBL/GenBank/DDBJ whole genome shotgun (WGS) entry which is preliminary data.</text>
</comment>
<keyword evidence="7 9" id="KW-0472">Membrane</keyword>
<dbReference type="InterPro" id="IPR050790">
    <property type="entry name" value="ExbB/TolQ_transport"/>
</dbReference>
<comment type="similarity">
    <text evidence="8">Belongs to the exbB/tolQ family.</text>
</comment>
<evidence type="ECO:0000256" key="9">
    <source>
        <dbReference type="SAM" id="Phobius"/>
    </source>
</evidence>
<evidence type="ECO:0000256" key="5">
    <source>
        <dbReference type="ARBA" id="ARBA00022927"/>
    </source>
</evidence>
<keyword evidence="2 8" id="KW-0813">Transport</keyword>
<dbReference type="GO" id="GO:0017038">
    <property type="term" value="P:protein import"/>
    <property type="evidence" value="ECO:0007669"/>
    <property type="project" value="TreeGrafter"/>
</dbReference>
<dbReference type="PANTHER" id="PTHR30625">
    <property type="entry name" value="PROTEIN TOLQ"/>
    <property type="match status" value="1"/>
</dbReference>
<evidence type="ECO:0000256" key="3">
    <source>
        <dbReference type="ARBA" id="ARBA00022475"/>
    </source>
</evidence>
<feature type="transmembrane region" description="Helical" evidence="9">
    <location>
        <begin position="12"/>
        <end position="31"/>
    </location>
</feature>
<dbReference type="RefSeq" id="WP_184041521.1">
    <property type="nucleotide sequence ID" value="NZ_JACHHY010000025.1"/>
</dbReference>
<keyword evidence="12" id="KW-1185">Reference proteome</keyword>
<evidence type="ECO:0000256" key="4">
    <source>
        <dbReference type="ARBA" id="ARBA00022692"/>
    </source>
</evidence>
<evidence type="ECO:0000256" key="6">
    <source>
        <dbReference type="ARBA" id="ARBA00022989"/>
    </source>
</evidence>